<dbReference type="EMBL" id="JBHSNA010000001">
    <property type="protein sequence ID" value="MFC5564883.1"/>
    <property type="molecule type" value="Genomic_DNA"/>
</dbReference>
<evidence type="ECO:0008006" key="3">
    <source>
        <dbReference type="Google" id="ProtNLM"/>
    </source>
</evidence>
<comment type="caution">
    <text evidence="1">The sequence shown here is derived from an EMBL/GenBank/DDBJ whole genome shotgun (WGS) entry which is preliminary data.</text>
</comment>
<name>A0ABW0S6S8_9RHOB</name>
<dbReference type="Proteomes" id="UP001596056">
    <property type="component" value="Unassembled WGS sequence"/>
</dbReference>
<evidence type="ECO:0000313" key="1">
    <source>
        <dbReference type="EMBL" id="MFC5564883.1"/>
    </source>
</evidence>
<proteinExistence type="predicted"/>
<organism evidence="1 2">
    <name type="scientific">Rubellimicrobium aerolatum</name>
    <dbReference type="NCBI Taxonomy" id="490979"/>
    <lineage>
        <taxon>Bacteria</taxon>
        <taxon>Pseudomonadati</taxon>
        <taxon>Pseudomonadota</taxon>
        <taxon>Alphaproteobacteria</taxon>
        <taxon>Rhodobacterales</taxon>
        <taxon>Roseobacteraceae</taxon>
        <taxon>Rubellimicrobium</taxon>
    </lineage>
</organism>
<gene>
    <name evidence="1" type="ORF">ACFPOC_00410</name>
</gene>
<accession>A0ABW0S6S8</accession>
<protein>
    <recommendedName>
        <fullName evidence="3">Glycosyltransferase family 2 protein</fullName>
    </recommendedName>
</protein>
<dbReference type="RefSeq" id="WP_209837295.1">
    <property type="nucleotide sequence ID" value="NZ_JAGGJP010000001.1"/>
</dbReference>
<evidence type="ECO:0000313" key="2">
    <source>
        <dbReference type="Proteomes" id="UP001596056"/>
    </source>
</evidence>
<reference evidence="2" key="1">
    <citation type="journal article" date="2019" name="Int. J. Syst. Evol. Microbiol.">
        <title>The Global Catalogue of Microorganisms (GCM) 10K type strain sequencing project: providing services to taxonomists for standard genome sequencing and annotation.</title>
        <authorList>
            <consortium name="The Broad Institute Genomics Platform"/>
            <consortium name="The Broad Institute Genome Sequencing Center for Infectious Disease"/>
            <person name="Wu L."/>
            <person name="Ma J."/>
        </authorList>
    </citation>
    <scope>NUCLEOTIDE SEQUENCE [LARGE SCALE GENOMIC DNA]</scope>
    <source>
        <strain evidence="2">KACC 11588</strain>
    </source>
</reference>
<keyword evidence="2" id="KW-1185">Reference proteome</keyword>
<sequence>MVRLPIAHRIERPDVRSWGNQLYILDILDRIAADPVHDRYVVLDSDCVWPRPVGAMAQAIEAHGVLTLLLDDGSEAAPINGCSGEGMAAYLRRVTGQGPDSLRYCGGEIFAATRAEILRIAGQIDAFWAPIAAGEPVEIREEAHFLSCIYAANGYRLGTANPFVRRIWTTLRVHDARPADEALTVWHLPAEKRTGFRRLFRRLAREAASGRMGLDRLGLPLYREVMGLPRRRLGKTVRDLWAKLMQKAEGRWRAGARHA</sequence>